<dbReference type="EMBL" id="FOQD01000018">
    <property type="protein sequence ID" value="SFJ33331.1"/>
    <property type="molecule type" value="Genomic_DNA"/>
</dbReference>
<evidence type="ECO:0000313" key="3">
    <source>
        <dbReference type="Proteomes" id="UP000199518"/>
    </source>
</evidence>
<dbReference type="AlphaFoldDB" id="A0A1I3QJ68"/>
<keyword evidence="1" id="KW-0732">Signal</keyword>
<feature type="chain" id="PRO_5011538354" evidence="1">
    <location>
        <begin position="27"/>
        <end position="244"/>
    </location>
</feature>
<name>A0A1I3QJ68_9PLAN</name>
<organism evidence="2 3">
    <name type="scientific">Planctomicrobium piriforme</name>
    <dbReference type="NCBI Taxonomy" id="1576369"/>
    <lineage>
        <taxon>Bacteria</taxon>
        <taxon>Pseudomonadati</taxon>
        <taxon>Planctomycetota</taxon>
        <taxon>Planctomycetia</taxon>
        <taxon>Planctomycetales</taxon>
        <taxon>Planctomycetaceae</taxon>
        <taxon>Planctomicrobium</taxon>
    </lineage>
</organism>
<keyword evidence="3" id="KW-1185">Reference proteome</keyword>
<proteinExistence type="predicted"/>
<protein>
    <submittedName>
        <fullName evidence="2">Uncharacterized protein</fullName>
    </submittedName>
</protein>
<evidence type="ECO:0000313" key="2">
    <source>
        <dbReference type="EMBL" id="SFJ33331.1"/>
    </source>
</evidence>
<gene>
    <name evidence="2" type="ORF">SAMN05421753_11891</name>
</gene>
<evidence type="ECO:0000256" key="1">
    <source>
        <dbReference type="SAM" id="SignalP"/>
    </source>
</evidence>
<dbReference type="STRING" id="1576369.SAMN05421753_11891"/>
<feature type="signal peptide" evidence="1">
    <location>
        <begin position="1"/>
        <end position="26"/>
    </location>
</feature>
<dbReference type="Proteomes" id="UP000199518">
    <property type="component" value="Unassembled WGS sequence"/>
</dbReference>
<reference evidence="3" key="1">
    <citation type="submission" date="2016-10" db="EMBL/GenBank/DDBJ databases">
        <authorList>
            <person name="Varghese N."/>
            <person name="Submissions S."/>
        </authorList>
    </citation>
    <scope>NUCLEOTIDE SEQUENCE [LARGE SCALE GENOMIC DNA]</scope>
    <source>
        <strain evidence="3">DSM 26348</strain>
    </source>
</reference>
<sequence length="244" mass="27965">MFTGPLRILFLSVCGVLFIAAGQVQADVPEKLKKELNSRLEKDQQERQEAKAKLLSDFDDALAKVRQNKRFTPEDRATLLASIELERATFDKTGCVPFSPVMRVAMQNYVGKVSSSDRRTMQVYDDVIRTLTNAKEDQAAAAYVRERAGVPLLIGRCRCQGANFDKGKQFHWYFYSDFTMNRFAEDYEVYPKYWVFKGDKIEVTNHAAHAPKEGFKDLYTFHDDGQMFEGRNQFGAVYVGHRAE</sequence>
<accession>A0A1I3QJ68</accession>